<evidence type="ECO:0000313" key="4">
    <source>
        <dbReference type="EMBL" id="GAA1794152.1"/>
    </source>
</evidence>
<dbReference type="PANTHER" id="PTHR35606:SF4">
    <property type="entry name" value="CELLULOSE-BINDING FAMILY II PROTEIN"/>
    <property type="match status" value="1"/>
</dbReference>
<name>A0ABP4XYW1_9ACTN</name>
<feature type="signal peptide" evidence="2">
    <location>
        <begin position="1"/>
        <end position="32"/>
    </location>
</feature>
<evidence type="ECO:0000256" key="1">
    <source>
        <dbReference type="SAM" id="MobiDB-lite"/>
    </source>
</evidence>
<comment type="caution">
    <text evidence="4">The sequence shown here is derived from an EMBL/GenBank/DDBJ whole genome shotgun (WGS) entry which is preliminary data.</text>
</comment>
<evidence type="ECO:0000256" key="2">
    <source>
        <dbReference type="SAM" id="SignalP"/>
    </source>
</evidence>
<dbReference type="SUPFAM" id="SSF55486">
    <property type="entry name" value="Metalloproteases ('zincins'), catalytic domain"/>
    <property type="match status" value="1"/>
</dbReference>
<dbReference type="SUPFAM" id="SSF49384">
    <property type="entry name" value="Carbohydrate-binding domain"/>
    <property type="match status" value="1"/>
</dbReference>
<dbReference type="InterPro" id="IPR001919">
    <property type="entry name" value="CBD2"/>
</dbReference>
<gene>
    <name evidence="4" type="ORF">GCM10009682_14960</name>
</gene>
<keyword evidence="5" id="KW-1185">Reference proteome</keyword>
<evidence type="ECO:0000259" key="3">
    <source>
        <dbReference type="PROSITE" id="PS51173"/>
    </source>
</evidence>
<evidence type="ECO:0000313" key="5">
    <source>
        <dbReference type="Proteomes" id="UP001500218"/>
    </source>
</evidence>
<dbReference type="PROSITE" id="PS51173">
    <property type="entry name" value="CBM2"/>
    <property type="match status" value="1"/>
</dbReference>
<feature type="chain" id="PRO_5045273918" description="CBM2 domain-containing protein" evidence="2">
    <location>
        <begin position="33"/>
        <end position="440"/>
    </location>
</feature>
<protein>
    <recommendedName>
        <fullName evidence="3">CBM2 domain-containing protein</fullName>
    </recommendedName>
</protein>
<dbReference type="PANTHER" id="PTHR35606">
    <property type="entry name" value="CELLULOSE-BINDING FAMILY II PROTEIN"/>
    <property type="match status" value="1"/>
</dbReference>
<keyword evidence="2" id="KW-0732">Signal</keyword>
<feature type="compositionally biased region" description="Low complexity" evidence="1">
    <location>
        <begin position="140"/>
        <end position="188"/>
    </location>
</feature>
<proteinExistence type="predicted"/>
<dbReference type="InterPro" id="IPR012291">
    <property type="entry name" value="CBM2_carb-bd_dom_sf"/>
</dbReference>
<dbReference type="RefSeq" id="WP_344127711.1">
    <property type="nucleotide sequence ID" value="NZ_BAAALT010000035.1"/>
</dbReference>
<feature type="domain" description="CBM2" evidence="3">
    <location>
        <begin position="29"/>
        <end position="139"/>
    </location>
</feature>
<dbReference type="InterPro" id="IPR008965">
    <property type="entry name" value="CBM2/CBM3_carb-bd_dom_sf"/>
</dbReference>
<accession>A0ABP4XYW1</accession>
<dbReference type="SMART" id="SM00637">
    <property type="entry name" value="CBD_II"/>
    <property type="match status" value="1"/>
</dbReference>
<dbReference type="Proteomes" id="UP001500218">
    <property type="component" value="Unassembled WGS sequence"/>
</dbReference>
<sequence>MPARKRGFTLLAIGSTLLVTAGAVVTTPVARAATGCRVTYSVASQWPGGFGANVNVTNLGDPITSWNVQWTFAAGQTVAQAWNATVTQSGGTVSAANVGWNGALATNASTSFGFNGSWNNSANPVPTSFTLNGVACTGSTSGTTAAPATTRAATSAPVTTRAATSAPVTSRAATSRPPTSAAATTRPPVTNAPWNPPSNLTSALAAVWSHQESTYSNLYGFRNYGWDQVMAGQGTINYCVRWDSGASVTTAQRDAIHAALSKQFNKWMTAMSENGAGWNGWPYPQVNVKVVGWAVRDRAQLQWSDSSVDIYVNNIRENAPQCSEPCGRFFHQDGNYSGCPGGASRHYDMSLWLTAGMGGGAGGDWGQRMGSEYFMGALGSENIHIYLHEVGHTFGLDDFYDWDPGVGGFIMKAGSASQITEFDKWMLRDWWRHLKSRYGR</sequence>
<organism evidence="4 5">
    <name type="scientific">Luedemannella flava</name>
    <dbReference type="NCBI Taxonomy" id="349316"/>
    <lineage>
        <taxon>Bacteria</taxon>
        <taxon>Bacillati</taxon>
        <taxon>Actinomycetota</taxon>
        <taxon>Actinomycetes</taxon>
        <taxon>Micromonosporales</taxon>
        <taxon>Micromonosporaceae</taxon>
        <taxon>Luedemannella</taxon>
    </lineage>
</organism>
<dbReference type="Pfam" id="PF00553">
    <property type="entry name" value="CBM_2"/>
    <property type="match status" value="1"/>
</dbReference>
<dbReference type="Gene3D" id="2.60.40.290">
    <property type="match status" value="1"/>
</dbReference>
<reference evidence="5" key="1">
    <citation type="journal article" date="2019" name="Int. J. Syst. Evol. Microbiol.">
        <title>The Global Catalogue of Microorganisms (GCM) 10K type strain sequencing project: providing services to taxonomists for standard genome sequencing and annotation.</title>
        <authorList>
            <consortium name="The Broad Institute Genomics Platform"/>
            <consortium name="The Broad Institute Genome Sequencing Center for Infectious Disease"/>
            <person name="Wu L."/>
            <person name="Ma J."/>
        </authorList>
    </citation>
    <scope>NUCLEOTIDE SEQUENCE [LARGE SCALE GENOMIC DNA]</scope>
    <source>
        <strain evidence="5">JCM 13250</strain>
    </source>
</reference>
<feature type="region of interest" description="Disordered" evidence="1">
    <location>
        <begin position="140"/>
        <end position="196"/>
    </location>
</feature>
<dbReference type="EMBL" id="BAAALT010000035">
    <property type="protein sequence ID" value="GAA1794152.1"/>
    <property type="molecule type" value="Genomic_DNA"/>
</dbReference>